<gene>
    <name evidence="1" type="ORF">SYV04_39185</name>
</gene>
<keyword evidence="2" id="KW-1185">Reference proteome</keyword>
<comment type="caution">
    <text evidence="1">The sequence shown here is derived from an EMBL/GenBank/DDBJ whole genome shotgun (WGS) entry which is preliminary data.</text>
</comment>
<dbReference type="EMBL" id="JAXIVS010000020">
    <property type="protein sequence ID" value="MDY7232477.1"/>
    <property type="molecule type" value="Genomic_DNA"/>
</dbReference>
<evidence type="ECO:0000313" key="1">
    <source>
        <dbReference type="EMBL" id="MDY7232477.1"/>
    </source>
</evidence>
<dbReference type="RefSeq" id="WP_321551191.1">
    <property type="nucleotide sequence ID" value="NZ_JAXIVS010000020.1"/>
</dbReference>
<organism evidence="1 2">
    <name type="scientific">Hyalangium rubrum</name>
    <dbReference type="NCBI Taxonomy" id="3103134"/>
    <lineage>
        <taxon>Bacteria</taxon>
        <taxon>Pseudomonadati</taxon>
        <taxon>Myxococcota</taxon>
        <taxon>Myxococcia</taxon>
        <taxon>Myxococcales</taxon>
        <taxon>Cystobacterineae</taxon>
        <taxon>Archangiaceae</taxon>
        <taxon>Hyalangium</taxon>
    </lineage>
</organism>
<evidence type="ECO:0000313" key="2">
    <source>
        <dbReference type="Proteomes" id="UP001291309"/>
    </source>
</evidence>
<proteinExistence type="predicted"/>
<sequence>MPKTYPPPQLRHIFDWLEQVRLRPSMFFSRLGQLENMVYGYYAGLAVHAIHEDVPEMTSHFSTWLRYRYRSWSLSLGWAHAITSHTKDEQAAAEHFFELVEAYRKLRPVVRARVRLTARQLPLERIEVVQYAPKPLHFVRYHFGSRVVNGRCLTAGPEARLKTTLAEARRWVEEHHAVRPEAWETDATSSRRRRGTR</sequence>
<name>A0ABU5HH59_9BACT</name>
<reference evidence="1 2" key="1">
    <citation type="submission" date="2023-12" db="EMBL/GenBank/DDBJ databases">
        <title>the genome sequence of Hyalangium sp. s54d21.</title>
        <authorList>
            <person name="Zhang X."/>
        </authorList>
    </citation>
    <scope>NUCLEOTIDE SEQUENCE [LARGE SCALE GENOMIC DNA]</scope>
    <source>
        <strain evidence="2">s54d21</strain>
    </source>
</reference>
<accession>A0ABU5HH59</accession>
<dbReference type="Proteomes" id="UP001291309">
    <property type="component" value="Unassembled WGS sequence"/>
</dbReference>
<protein>
    <submittedName>
        <fullName evidence="1">Uncharacterized protein</fullName>
    </submittedName>
</protein>